<reference evidence="1 2" key="1">
    <citation type="submission" date="2019-03" db="EMBL/GenBank/DDBJ databases">
        <title>New insights into Acidothiobacillus thiooxidans sulfur metabolism through coupled gene expression, solution geochemistry, microscopy and spectroscopy analyses.</title>
        <authorList>
            <person name="Camacho D."/>
            <person name="Frazao R."/>
            <person name="Fouillen A."/>
            <person name="Nanci A."/>
            <person name="Lang B.F."/>
            <person name="Apte S.C."/>
            <person name="Baron C."/>
            <person name="Warren L.A."/>
        </authorList>
    </citation>
    <scope>NUCLEOTIDE SEQUENCE [LARGE SCALE GENOMIC DNA]</scope>
    <source>
        <strain evidence="1 2">ATCC 19377</strain>
    </source>
</reference>
<gene>
    <name evidence="1" type="ORF">DLNHIDIE_03012</name>
</gene>
<accession>A0A543PZU9</accession>
<dbReference type="Proteomes" id="UP000315403">
    <property type="component" value="Unassembled WGS sequence"/>
</dbReference>
<name>A0A543PZU9_ACITH</name>
<dbReference type="AlphaFoldDB" id="A0A543PZU9"/>
<dbReference type="EMBL" id="SZUV01000003">
    <property type="protein sequence ID" value="TQN49605.1"/>
    <property type="molecule type" value="Genomic_DNA"/>
</dbReference>
<evidence type="ECO:0000313" key="1">
    <source>
        <dbReference type="EMBL" id="TQN49605.1"/>
    </source>
</evidence>
<sequence length="40" mass="4006">MGPAGLGRAAEMDPAKVNAGFRAGVIPGMGIYVPKIGMFG</sequence>
<proteinExistence type="predicted"/>
<evidence type="ECO:0000313" key="2">
    <source>
        <dbReference type="Proteomes" id="UP000315403"/>
    </source>
</evidence>
<organism evidence="1 2">
    <name type="scientific">Acidithiobacillus thiooxidans ATCC 19377</name>
    <dbReference type="NCBI Taxonomy" id="637390"/>
    <lineage>
        <taxon>Bacteria</taxon>
        <taxon>Pseudomonadati</taxon>
        <taxon>Pseudomonadota</taxon>
        <taxon>Acidithiobacillia</taxon>
        <taxon>Acidithiobacillales</taxon>
        <taxon>Acidithiobacillaceae</taxon>
        <taxon>Acidithiobacillus</taxon>
    </lineage>
</organism>
<comment type="caution">
    <text evidence="1">The sequence shown here is derived from an EMBL/GenBank/DDBJ whole genome shotgun (WGS) entry which is preliminary data.</text>
</comment>
<protein>
    <submittedName>
        <fullName evidence="1">Uncharacterized protein</fullName>
    </submittedName>
</protein>